<dbReference type="PROSITE" id="PS51340">
    <property type="entry name" value="MOSC"/>
    <property type="match status" value="1"/>
</dbReference>
<dbReference type="InterPro" id="IPR005303">
    <property type="entry name" value="MOCOS_middle"/>
</dbReference>
<dbReference type="AlphaFoldDB" id="A0ABD3NW04"/>
<dbReference type="Pfam" id="PF03476">
    <property type="entry name" value="MOSC_N"/>
    <property type="match status" value="1"/>
</dbReference>
<dbReference type="Pfam" id="PF03473">
    <property type="entry name" value="MOSC"/>
    <property type="match status" value="1"/>
</dbReference>
<gene>
    <name evidence="2" type="ORF">ACHAWO_010020</name>
</gene>
<evidence type="ECO:0000313" key="2">
    <source>
        <dbReference type="EMBL" id="KAL3779792.1"/>
    </source>
</evidence>
<dbReference type="PANTHER" id="PTHR14237:SF80">
    <property type="entry name" value="MOLYBDENUM COFACTOR SULFURASE"/>
    <property type="match status" value="1"/>
</dbReference>
<proteinExistence type="predicted"/>
<dbReference type="InterPro" id="IPR005302">
    <property type="entry name" value="MoCF_Sase_C"/>
</dbReference>
<evidence type="ECO:0000313" key="3">
    <source>
        <dbReference type="Proteomes" id="UP001530400"/>
    </source>
</evidence>
<organism evidence="2 3">
    <name type="scientific">Cyclotella atomus</name>
    <dbReference type="NCBI Taxonomy" id="382360"/>
    <lineage>
        <taxon>Eukaryota</taxon>
        <taxon>Sar</taxon>
        <taxon>Stramenopiles</taxon>
        <taxon>Ochrophyta</taxon>
        <taxon>Bacillariophyta</taxon>
        <taxon>Coscinodiscophyceae</taxon>
        <taxon>Thalassiosirophycidae</taxon>
        <taxon>Stephanodiscales</taxon>
        <taxon>Stephanodiscaceae</taxon>
        <taxon>Cyclotella</taxon>
    </lineage>
</organism>
<dbReference type="EMBL" id="JALLPJ020000918">
    <property type="protein sequence ID" value="KAL3779792.1"/>
    <property type="molecule type" value="Genomic_DNA"/>
</dbReference>
<dbReference type="Proteomes" id="UP001530400">
    <property type="component" value="Unassembled WGS sequence"/>
</dbReference>
<dbReference type="Gene3D" id="3.90.1150.10">
    <property type="entry name" value="Aspartate Aminotransferase, domain 1"/>
    <property type="match status" value="1"/>
</dbReference>
<dbReference type="PANTHER" id="PTHR14237">
    <property type="entry name" value="MOLYBDOPTERIN COFACTOR SULFURASE MOSC"/>
    <property type="match status" value="1"/>
</dbReference>
<dbReference type="InterPro" id="IPR015422">
    <property type="entry name" value="PyrdxlP-dep_Trfase_small"/>
</dbReference>
<accession>A0ABD3NW04</accession>
<keyword evidence="3" id="KW-1185">Reference proteome</keyword>
<protein>
    <recommendedName>
        <fullName evidence="1">MOSC domain-containing protein</fullName>
    </recommendedName>
</protein>
<name>A0ABD3NW04_9STRA</name>
<sequence length="1062" mass="118400">MEMERDREEGAREMAAFTLSSESQCGIGISTGPLQMSLPDVVAAAAVVSIILLCYTMRRKKNSQQHRDFTGKVEAKLEFINRNKRYYGYPDSKKGFIDTWRERELPSLLPPLKILDHQQHQPNEEAEVYLDYAGSALPTCSQLSRIYQQCITDTTTFKDKDNFIEEKCSTQILANPHSLGGGTASDRTWKLMQQSIHSVMQHFGVDDEDVGMDNILESNDENDCLNPGYRLVFTSGATESLRLVAEHFPWRSFNISSPNDHGMLLNANSNLLLSDESIGNRLNQPIPPKLVKSFKVNSILVYPRNSHTSVIGMRNLAMSRCAQFHCAAVDDLRSASTAWFQKLSEQNAEYEENAVIGMSYEEKKQPDTSQDNETIVATATKTIWVYNLLVLPVECNFGGDRFDWSSTVAAARDSTYERFITFKPNHSDSDVNTIRICHKWYILLDTAKAAATSEVNLATIVPGGPDFAVASFYKMFGIPTGLGALFIKNQQYRKAKDQCNNVNNTDNDLDTMMDRQSDARHYFGGGSVDIVLPHVDFTVPRNSRKPSVERPASIESKNFVDGSIDFGQLKHGTQHFRGIVELAQGFQELSDLGGMSKISLHSTCLAAELVRRFNRLYHDNGKSVVCIYGQWKTLTFKEDIEAMSIGPTVAFNICDMDGSIIGYDEVSRLAALNRPSIQLRTGCFCNPGACQDALMSSDEELIENWRNGGHVCGDQRGIVNGRPTGCIRASFGKDNIWEDMDALASFIENVFVSRKTSLCSKESYKKSSTASQFLIDSIFIFPIKSCAAMQVQKWPIECNSGRLLFDREFALVYTSGVAMRLSTYPKMSQIQPIIDMGTNTMTISAPGHSNLILSLEKSESSSISSKEVDICGVLCTGSSWGGREASNWFTSVLGVRCWLARHDTIANTKLPSNQGQTSYSNEAPLLLVSMQSINVLNSIIRAQGWGKQVDSRHFRPNIVVGTKGPNNRMKDYNNSNPEDSWERITITAENYGVELVANGKCARCQMVDIDPTSGMKGNTLRALAQYRRDRGRIYFGTFFSGIQKNESAVVWLEVGNKIQSVK</sequence>
<reference evidence="2 3" key="1">
    <citation type="submission" date="2024-10" db="EMBL/GenBank/DDBJ databases">
        <title>Updated reference genomes for cyclostephanoid diatoms.</title>
        <authorList>
            <person name="Roberts W.R."/>
            <person name="Alverson A.J."/>
        </authorList>
    </citation>
    <scope>NUCLEOTIDE SEQUENCE [LARGE SCALE GENOMIC DNA]</scope>
    <source>
        <strain evidence="2 3">AJA010-31</strain>
    </source>
</reference>
<dbReference type="InterPro" id="IPR015424">
    <property type="entry name" value="PyrdxlP-dep_Trfase"/>
</dbReference>
<dbReference type="SUPFAM" id="SSF53383">
    <property type="entry name" value="PLP-dependent transferases"/>
    <property type="match status" value="1"/>
</dbReference>
<comment type="caution">
    <text evidence="2">The sequence shown here is derived from an EMBL/GenBank/DDBJ whole genome shotgun (WGS) entry which is preliminary data.</text>
</comment>
<dbReference type="InterPro" id="IPR015421">
    <property type="entry name" value="PyrdxlP-dep_Trfase_major"/>
</dbReference>
<evidence type="ECO:0000259" key="1">
    <source>
        <dbReference type="PROSITE" id="PS51340"/>
    </source>
</evidence>
<dbReference type="Gene3D" id="3.40.640.10">
    <property type="entry name" value="Type I PLP-dependent aspartate aminotransferase-like (Major domain)"/>
    <property type="match status" value="1"/>
</dbReference>
<dbReference type="SUPFAM" id="SSF141673">
    <property type="entry name" value="MOSC N-terminal domain-like"/>
    <property type="match status" value="1"/>
</dbReference>
<feature type="domain" description="MOSC" evidence="1">
    <location>
        <begin position="897"/>
        <end position="1061"/>
    </location>
</feature>